<dbReference type="Proteomes" id="UP000058446">
    <property type="component" value="Chromosome"/>
</dbReference>
<dbReference type="GO" id="GO:0016705">
    <property type="term" value="F:oxidoreductase activity, acting on paired donors, with incorporation or reduction of molecular oxygen"/>
    <property type="evidence" value="ECO:0007669"/>
    <property type="project" value="UniProtKB-ARBA"/>
</dbReference>
<dbReference type="Gene3D" id="2.102.10.10">
    <property type="entry name" value="Rieske [2Fe-2S] iron-sulphur domain"/>
    <property type="match status" value="1"/>
</dbReference>
<accession>A0A0K2GY74</accession>
<dbReference type="InterPro" id="IPR006311">
    <property type="entry name" value="TAT_signal"/>
</dbReference>
<dbReference type="AlphaFoldDB" id="A0A0K2GY74"/>
<evidence type="ECO:0000313" key="7">
    <source>
        <dbReference type="Proteomes" id="UP000058446"/>
    </source>
</evidence>
<keyword evidence="2" id="KW-0479">Metal-binding</keyword>
<dbReference type="GO" id="GO:0004497">
    <property type="term" value="F:monooxygenase activity"/>
    <property type="evidence" value="ECO:0007669"/>
    <property type="project" value="UniProtKB-ARBA"/>
</dbReference>
<keyword evidence="1" id="KW-0001">2Fe-2S</keyword>
<dbReference type="CDD" id="cd03467">
    <property type="entry name" value="Rieske"/>
    <property type="match status" value="1"/>
</dbReference>
<feature type="domain" description="Rieske" evidence="5">
    <location>
        <begin position="35"/>
        <end position="125"/>
    </location>
</feature>
<evidence type="ECO:0000256" key="1">
    <source>
        <dbReference type="ARBA" id="ARBA00022714"/>
    </source>
</evidence>
<evidence type="ECO:0000313" key="6">
    <source>
        <dbReference type="EMBL" id="ALA66416.1"/>
    </source>
</evidence>
<dbReference type="InterPro" id="IPR036922">
    <property type="entry name" value="Rieske_2Fe-2S_sf"/>
</dbReference>
<keyword evidence="3" id="KW-0408">Iron</keyword>
<dbReference type="PROSITE" id="PS51318">
    <property type="entry name" value="TAT"/>
    <property type="match status" value="1"/>
</dbReference>
<dbReference type="KEGG" id="clw:CLAC_00215"/>
<name>A0A0K2GY74_9CORY</name>
<dbReference type="RefSeq" id="WP_053413135.1">
    <property type="nucleotide sequence ID" value="NZ_CP006841.1"/>
</dbReference>
<dbReference type="PROSITE" id="PS51296">
    <property type="entry name" value="RIESKE"/>
    <property type="match status" value="1"/>
</dbReference>
<dbReference type="Pfam" id="PF00355">
    <property type="entry name" value="Rieske"/>
    <property type="match status" value="1"/>
</dbReference>
<evidence type="ECO:0000256" key="2">
    <source>
        <dbReference type="ARBA" id="ARBA00022723"/>
    </source>
</evidence>
<keyword evidence="7" id="KW-1185">Reference proteome</keyword>
<proteinExistence type="predicted"/>
<keyword evidence="4" id="KW-0411">Iron-sulfur</keyword>
<evidence type="ECO:0000259" key="5">
    <source>
        <dbReference type="PROSITE" id="PS51296"/>
    </source>
</evidence>
<sequence>MSAETSPCSRRRFLLGTAATAAGALIAACAPKSAVEKVAAKDIPVGGGVVVGGYVVTQPEKGKFAAFSNVCPHQNGRITEVRDGVMICPNHGSEFDIATGKVIAGPSRQPAGEAPLSANGTELIVGQK</sequence>
<evidence type="ECO:0000256" key="4">
    <source>
        <dbReference type="ARBA" id="ARBA00023014"/>
    </source>
</evidence>
<reference evidence="6 7" key="1">
    <citation type="submission" date="2013-10" db="EMBL/GenBank/DDBJ databases">
        <title>Complete genome sequence of Corynebacterium lactis DSM 45799(T), isolated from raw cow milk.</title>
        <authorList>
            <person name="Ruckert C."/>
            <person name="Albersmeier A."/>
            <person name="Lipski A."/>
            <person name="Kalinowski J."/>
        </authorList>
    </citation>
    <scope>NUCLEOTIDE SEQUENCE [LARGE SCALE GENOMIC DNA]</scope>
    <source>
        <strain evidence="6 7">RW2-5</strain>
    </source>
</reference>
<dbReference type="EMBL" id="CP006841">
    <property type="protein sequence ID" value="ALA66416.1"/>
    <property type="molecule type" value="Genomic_DNA"/>
</dbReference>
<dbReference type="STRING" id="1408189.CLAC_00215"/>
<dbReference type="PATRIC" id="fig|1408189.4.peg.44"/>
<organism evidence="6 7">
    <name type="scientific">Corynebacterium lactis RW2-5</name>
    <dbReference type="NCBI Taxonomy" id="1408189"/>
    <lineage>
        <taxon>Bacteria</taxon>
        <taxon>Bacillati</taxon>
        <taxon>Actinomycetota</taxon>
        <taxon>Actinomycetes</taxon>
        <taxon>Mycobacteriales</taxon>
        <taxon>Corynebacteriaceae</taxon>
        <taxon>Corynebacterium</taxon>
    </lineage>
</organism>
<dbReference type="SUPFAM" id="SSF50022">
    <property type="entry name" value="ISP domain"/>
    <property type="match status" value="1"/>
</dbReference>
<evidence type="ECO:0000256" key="3">
    <source>
        <dbReference type="ARBA" id="ARBA00023004"/>
    </source>
</evidence>
<dbReference type="GO" id="GO:0051537">
    <property type="term" value="F:2 iron, 2 sulfur cluster binding"/>
    <property type="evidence" value="ECO:0007669"/>
    <property type="project" value="UniProtKB-KW"/>
</dbReference>
<dbReference type="InterPro" id="IPR017941">
    <property type="entry name" value="Rieske_2Fe-2S"/>
</dbReference>
<gene>
    <name evidence="6" type="ORF">CLAC_00215</name>
</gene>
<dbReference type="OrthoDB" id="25106at2"/>
<protein>
    <submittedName>
        <fullName evidence="6">Iron-sulfur protein</fullName>
    </submittedName>
</protein>
<dbReference type="GO" id="GO:0046872">
    <property type="term" value="F:metal ion binding"/>
    <property type="evidence" value="ECO:0007669"/>
    <property type="project" value="UniProtKB-KW"/>
</dbReference>